<evidence type="ECO:0000256" key="1">
    <source>
        <dbReference type="SAM" id="SignalP"/>
    </source>
</evidence>
<organism evidence="2 3">
    <name type="scientific">Alcanivorax jadensis T9</name>
    <dbReference type="NCBI Taxonomy" id="1177181"/>
    <lineage>
        <taxon>Bacteria</taxon>
        <taxon>Pseudomonadati</taxon>
        <taxon>Pseudomonadota</taxon>
        <taxon>Gammaproteobacteria</taxon>
        <taxon>Oceanospirillales</taxon>
        <taxon>Alcanivoracaceae</taxon>
        <taxon>Alcanivorax</taxon>
    </lineage>
</organism>
<keyword evidence="1" id="KW-0732">Signal</keyword>
<evidence type="ECO:0000313" key="2">
    <source>
        <dbReference type="EMBL" id="KGD61093.1"/>
    </source>
</evidence>
<comment type="caution">
    <text evidence="2">The sequence shown here is derived from an EMBL/GenBank/DDBJ whole genome shotgun (WGS) entry which is preliminary data.</text>
</comment>
<dbReference type="EMBL" id="ARXU01000006">
    <property type="protein sequence ID" value="KGD61093.1"/>
    <property type="molecule type" value="Genomic_DNA"/>
</dbReference>
<proteinExistence type="predicted"/>
<dbReference type="Proteomes" id="UP000029443">
    <property type="component" value="Unassembled WGS sequence"/>
</dbReference>
<gene>
    <name evidence="2" type="ORF">T9A_01953</name>
</gene>
<accession>A0ABR4WCL1</accession>
<name>A0ABR4WCL1_9GAMM</name>
<keyword evidence="3" id="KW-1185">Reference proteome</keyword>
<reference evidence="2 3" key="1">
    <citation type="submission" date="2012-09" db="EMBL/GenBank/DDBJ databases">
        <title>Genome Sequence of alkane-degrading Bacterium Alcanivorax jadensis T9.</title>
        <authorList>
            <person name="Lai Q."/>
            <person name="Shao Z."/>
        </authorList>
    </citation>
    <scope>NUCLEOTIDE SEQUENCE [LARGE SCALE GENOMIC DNA]</scope>
    <source>
        <strain evidence="2 3">T9</strain>
    </source>
</reference>
<protein>
    <submittedName>
        <fullName evidence="2">Uncharacterized protein</fullName>
    </submittedName>
</protein>
<evidence type="ECO:0000313" key="3">
    <source>
        <dbReference type="Proteomes" id="UP000029443"/>
    </source>
</evidence>
<sequence>MQISKAALLGLLLTLASTVARAGNDTVLRFDTPVQIDGDARFDRDSPLQPSASSFRIREANTLSSDSGERWALVTLENSDGGKRILQDNYLVAEFANGERRHPTGLEGSFAAGEQQRKMVFFGYHRFPILRIFTAR</sequence>
<feature type="signal peptide" evidence="1">
    <location>
        <begin position="1"/>
        <end position="22"/>
    </location>
</feature>
<feature type="chain" id="PRO_5045988875" evidence="1">
    <location>
        <begin position="23"/>
        <end position="136"/>
    </location>
</feature>